<dbReference type="PRINTS" id="PR00358">
    <property type="entry name" value="BOMBESINR"/>
</dbReference>
<dbReference type="PANTHER" id="PTHR24238">
    <property type="entry name" value="G-PROTEIN COUPLED RECEPTOR"/>
    <property type="match status" value="1"/>
</dbReference>
<feature type="compositionally biased region" description="Low complexity" evidence="9">
    <location>
        <begin position="250"/>
        <end position="273"/>
    </location>
</feature>
<evidence type="ECO:0000256" key="5">
    <source>
        <dbReference type="ARBA" id="ARBA00023136"/>
    </source>
</evidence>
<dbReference type="Proteomes" id="UP000663829">
    <property type="component" value="Unassembled WGS sequence"/>
</dbReference>
<evidence type="ECO:0000259" key="11">
    <source>
        <dbReference type="PROSITE" id="PS50262"/>
    </source>
</evidence>
<name>A0A813Y829_9BILA</name>
<evidence type="ECO:0000256" key="3">
    <source>
        <dbReference type="ARBA" id="ARBA00022989"/>
    </source>
</evidence>
<dbReference type="EMBL" id="CAJNOQ010001240">
    <property type="protein sequence ID" value="CAF0879706.1"/>
    <property type="molecule type" value="Genomic_DNA"/>
</dbReference>
<keyword evidence="14" id="KW-1185">Reference proteome</keyword>
<accession>A0A813Y829</accession>
<dbReference type="InterPro" id="IPR000276">
    <property type="entry name" value="GPCR_Rhodpsn"/>
</dbReference>
<dbReference type="PROSITE" id="PS00237">
    <property type="entry name" value="G_PROTEIN_RECEP_F1_1"/>
    <property type="match status" value="1"/>
</dbReference>
<dbReference type="GO" id="GO:0008188">
    <property type="term" value="F:neuropeptide receptor activity"/>
    <property type="evidence" value="ECO:0007669"/>
    <property type="project" value="TreeGrafter"/>
</dbReference>
<keyword evidence="5 10" id="KW-0472">Membrane</keyword>
<keyword evidence="2 8" id="KW-0812">Transmembrane</keyword>
<evidence type="ECO:0000256" key="10">
    <source>
        <dbReference type="SAM" id="Phobius"/>
    </source>
</evidence>
<dbReference type="GO" id="GO:0005886">
    <property type="term" value="C:plasma membrane"/>
    <property type="evidence" value="ECO:0007669"/>
    <property type="project" value="TreeGrafter"/>
</dbReference>
<keyword evidence="6 8" id="KW-0675">Receptor</keyword>
<feature type="transmembrane region" description="Helical" evidence="10">
    <location>
        <begin position="358"/>
        <end position="383"/>
    </location>
</feature>
<comment type="caution">
    <text evidence="12">The sequence shown here is derived from an EMBL/GenBank/DDBJ whole genome shotgun (WGS) entry which is preliminary data.</text>
</comment>
<proteinExistence type="inferred from homology"/>
<protein>
    <recommendedName>
        <fullName evidence="11">G-protein coupled receptors family 1 profile domain-containing protein</fullName>
    </recommendedName>
</protein>
<dbReference type="InterPro" id="IPR001556">
    <property type="entry name" value="Bombsn_rcpt-like"/>
</dbReference>
<organism evidence="12 14">
    <name type="scientific">Didymodactylos carnosus</name>
    <dbReference type="NCBI Taxonomy" id="1234261"/>
    <lineage>
        <taxon>Eukaryota</taxon>
        <taxon>Metazoa</taxon>
        <taxon>Spiralia</taxon>
        <taxon>Gnathifera</taxon>
        <taxon>Rotifera</taxon>
        <taxon>Eurotatoria</taxon>
        <taxon>Bdelloidea</taxon>
        <taxon>Philodinida</taxon>
        <taxon>Philodinidae</taxon>
        <taxon>Didymodactylos</taxon>
    </lineage>
</organism>
<evidence type="ECO:0000256" key="4">
    <source>
        <dbReference type="ARBA" id="ARBA00023040"/>
    </source>
</evidence>
<dbReference type="Gene3D" id="1.20.1070.10">
    <property type="entry name" value="Rhodopsin 7-helix transmembrane proteins"/>
    <property type="match status" value="2"/>
</dbReference>
<evidence type="ECO:0000313" key="14">
    <source>
        <dbReference type="Proteomes" id="UP000663829"/>
    </source>
</evidence>
<dbReference type="EMBL" id="CAJOBC010001240">
    <property type="protein sequence ID" value="CAF3666108.1"/>
    <property type="molecule type" value="Genomic_DNA"/>
</dbReference>
<evidence type="ECO:0000256" key="2">
    <source>
        <dbReference type="ARBA" id="ARBA00022692"/>
    </source>
</evidence>
<dbReference type="SUPFAM" id="SSF81321">
    <property type="entry name" value="Family A G protein-coupled receptor-like"/>
    <property type="match status" value="1"/>
</dbReference>
<dbReference type="PROSITE" id="PS50262">
    <property type="entry name" value="G_PROTEIN_RECEP_F1_2"/>
    <property type="match status" value="1"/>
</dbReference>
<evidence type="ECO:0000313" key="13">
    <source>
        <dbReference type="EMBL" id="CAF3666108.1"/>
    </source>
</evidence>
<feature type="transmembrane region" description="Helical" evidence="10">
    <location>
        <begin position="134"/>
        <end position="157"/>
    </location>
</feature>
<feature type="compositionally biased region" description="Polar residues" evidence="9">
    <location>
        <begin position="236"/>
        <end position="249"/>
    </location>
</feature>
<feature type="transmembrane region" description="Helical" evidence="10">
    <location>
        <begin position="12"/>
        <end position="32"/>
    </location>
</feature>
<feature type="compositionally biased region" description="Polar residues" evidence="9">
    <location>
        <begin position="293"/>
        <end position="331"/>
    </location>
</feature>
<sequence length="503" mass="58065">MRTLTHRFLLNLAVSDLIATVVCLPPTAYHYYDKRWIFGEFLCRFVPFMQGTSVAVSVFTLMAVSIDRYFAIHKPIHAKLLCSHKRVLLTIVLTWLLSFCLMIPLIIHHRIVDPFDTTITTCAEEWHRDMNSRLIYDFVLLFVLFIIPLTLMSYCYIKISWSLWHIDPHVSHSIQTWSQQRSNRSSTTISDHPNNHNLTIIHSRPHYVHYPSNKHKHHIIVENGCTKDDEYRSLIQKNNSPRSTTMTNLTRKSLSATTTTTSTTHNSARRSSSLITNQQNHRPMSFAGHTERNYSYQNVQQQSPQLKKSTIVSSQRSTNGSVNTGGRRGTSVTTFHGSNRSIAEFERGNRFLQSRRRIVKLLITLVIVFFITHLPSNIISIYIDITSNTFLPDNYNSNQTTSSTFVYIDNKMIIILYINPVLQLISLANSAINPICYCIMSRALTNVIALIRERCHRHKKTSSLTLIHHYHQPQQQPKTPTSADVPKFSFKALQRNSFENNRH</sequence>
<feature type="region of interest" description="Disordered" evidence="9">
    <location>
        <begin position="236"/>
        <end position="331"/>
    </location>
</feature>
<feature type="transmembrane region" description="Helical" evidence="10">
    <location>
        <begin position="44"/>
        <end position="66"/>
    </location>
</feature>
<dbReference type="Proteomes" id="UP000681722">
    <property type="component" value="Unassembled WGS sequence"/>
</dbReference>
<feature type="transmembrane region" description="Helical" evidence="10">
    <location>
        <begin position="87"/>
        <end position="107"/>
    </location>
</feature>
<evidence type="ECO:0000313" key="12">
    <source>
        <dbReference type="EMBL" id="CAF0879706.1"/>
    </source>
</evidence>
<keyword evidence="3 10" id="KW-1133">Transmembrane helix</keyword>
<evidence type="ECO:0000256" key="9">
    <source>
        <dbReference type="SAM" id="MobiDB-lite"/>
    </source>
</evidence>
<dbReference type="PANTHER" id="PTHR24238:SF75">
    <property type="entry name" value="CHOLECYSTOKININ-LIKE RECEPTOR AT 17D1-RELATED"/>
    <property type="match status" value="1"/>
</dbReference>
<dbReference type="AlphaFoldDB" id="A0A813Y829"/>
<evidence type="ECO:0000256" key="1">
    <source>
        <dbReference type="ARBA" id="ARBA00004141"/>
    </source>
</evidence>
<keyword evidence="4 8" id="KW-0297">G-protein coupled receptor</keyword>
<reference evidence="12" key="1">
    <citation type="submission" date="2021-02" db="EMBL/GenBank/DDBJ databases">
        <authorList>
            <person name="Nowell W R."/>
        </authorList>
    </citation>
    <scope>NUCLEOTIDE SEQUENCE</scope>
</reference>
<evidence type="ECO:0000256" key="7">
    <source>
        <dbReference type="ARBA" id="ARBA00023224"/>
    </source>
</evidence>
<keyword evidence="7 8" id="KW-0807">Transducer</keyword>
<dbReference type="OrthoDB" id="10037617at2759"/>
<dbReference type="InterPro" id="IPR017452">
    <property type="entry name" value="GPCR_Rhodpsn_7TM"/>
</dbReference>
<evidence type="ECO:0000256" key="8">
    <source>
        <dbReference type="RuleBase" id="RU000688"/>
    </source>
</evidence>
<feature type="domain" description="G-protein coupled receptors family 1 profile" evidence="11">
    <location>
        <begin position="1"/>
        <end position="437"/>
    </location>
</feature>
<comment type="subcellular location">
    <subcellularLocation>
        <location evidence="1">Membrane</location>
        <topology evidence="1">Multi-pass membrane protein</topology>
    </subcellularLocation>
</comment>
<gene>
    <name evidence="12" type="ORF">GPM918_LOCUS7544</name>
    <name evidence="13" type="ORF">SRO942_LOCUS7544</name>
</gene>
<comment type="similarity">
    <text evidence="8">Belongs to the G-protein coupled receptor 1 family.</text>
</comment>
<dbReference type="PRINTS" id="PR00237">
    <property type="entry name" value="GPCRRHODOPSN"/>
</dbReference>
<evidence type="ECO:0000256" key="6">
    <source>
        <dbReference type="ARBA" id="ARBA00023170"/>
    </source>
</evidence>
<dbReference type="Pfam" id="PF00001">
    <property type="entry name" value="7tm_1"/>
    <property type="match status" value="1"/>
</dbReference>